<evidence type="ECO:0000256" key="2">
    <source>
        <dbReference type="ARBA" id="ARBA00022729"/>
    </source>
</evidence>
<dbReference type="Pfam" id="PF00657">
    <property type="entry name" value="Lipase_GDSL"/>
    <property type="match status" value="1"/>
</dbReference>
<dbReference type="EMBL" id="SSTE01013029">
    <property type="protein sequence ID" value="KAA0048115.1"/>
    <property type="molecule type" value="Genomic_DNA"/>
</dbReference>
<evidence type="ECO:0000256" key="3">
    <source>
        <dbReference type="ARBA" id="ARBA00022801"/>
    </source>
</evidence>
<feature type="chain" id="PRO_5022693164" evidence="5">
    <location>
        <begin position="23"/>
        <end position="386"/>
    </location>
</feature>
<evidence type="ECO:0000256" key="5">
    <source>
        <dbReference type="SAM" id="SignalP"/>
    </source>
</evidence>
<dbReference type="SUPFAM" id="SSF52266">
    <property type="entry name" value="SGNH hydrolase"/>
    <property type="match status" value="1"/>
</dbReference>
<dbReference type="OrthoDB" id="655468at2759"/>
<dbReference type="PANTHER" id="PTHR22835">
    <property type="entry name" value="ZINC FINGER FYVE DOMAIN CONTAINING PROTEIN"/>
    <property type="match status" value="1"/>
</dbReference>
<dbReference type="InterPro" id="IPR036514">
    <property type="entry name" value="SGNH_hydro_sf"/>
</dbReference>
<keyword evidence="4" id="KW-0325">Glycoprotein</keyword>
<dbReference type="Proteomes" id="UP000321393">
    <property type="component" value="Unassembled WGS sequence"/>
</dbReference>
<dbReference type="InterPro" id="IPR001087">
    <property type="entry name" value="GDSL"/>
</dbReference>
<comment type="caution">
    <text evidence="6">The sequence shown here is derived from an EMBL/GenBank/DDBJ whole genome shotgun (WGS) entry which is preliminary data.</text>
</comment>
<reference evidence="6 7" key="1">
    <citation type="submission" date="2019-08" db="EMBL/GenBank/DDBJ databases">
        <title>Draft genome sequences of two oriental melons (Cucumis melo L. var makuwa).</title>
        <authorList>
            <person name="Kwon S.-Y."/>
        </authorList>
    </citation>
    <scope>NUCLEOTIDE SEQUENCE [LARGE SCALE GENOMIC DNA]</scope>
    <source>
        <strain evidence="7">cv. SW 3</strain>
        <tissue evidence="6">Leaf</tissue>
    </source>
</reference>
<sequence length="386" mass="42401">MAAIVGLFTLLLLHLLFTLVCSHCIARPPVIFNFGDSNSDTGGLVAGLGFPVLLPNGRSFFRRSTGRLSDGRLLIDFLCESLNTNLLNPYMDSLAGSNFKNGANFAIVGSSTLPRYVPFSLNIQVMQFLHFRSRMLELLNGNLGILLNFISIEIAKSTSIEISCLVLGHGNLIDDSGFRNALYMIDIGQNDIADSFAKNLSYSQVINLIPSFISEIKNAMKALYDQGGRKFWIHSTGPLGCLPQKLSLFPTKDLDRHGCISSFNAAATLFNTALKSLCQNMRNELKDANIVYVDIYTIKYNLIANSSLYGFPNPLMACCGAGGPPYNYNIRVTCGQPGYEVCNEDSKFISWDGIHYSEAANKIVASKVLSTAYSTPPLPFDFFCHN</sequence>
<feature type="signal peptide" evidence="5">
    <location>
        <begin position="1"/>
        <end position="22"/>
    </location>
</feature>
<protein>
    <submittedName>
        <fullName evidence="6">GDSL esterase/lipase</fullName>
    </submittedName>
</protein>
<evidence type="ECO:0000256" key="4">
    <source>
        <dbReference type="ARBA" id="ARBA00023180"/>
    </source>
</evidence>
<dbReference type="PANTHER" id="PTHR22835:SF275">
    <property type="entry name" value="OS01G0331100 PROTEIN"/>
    <property type="match status" value="1"/>
</dbReference>
<proteinExistence type="inferred from homology"/>
<dbReference type="GO" id="GO:0009570">
    <property type="term" value="C:chloroplast stroma"/>
    <property type="evidence" value="ECO:0007669"/>
    <property type="project" value="TreeGrafter"/>
</dbReference>
<dbReference type="CDD" id="cd01837">
    <property type="entry name" value="SGNH_plant_lipase_like"/>
    <property type="match status" value="1"/>
</dbReference>
<keyword evidence="2 5" id="KW-0732">Signal</keyword>
<dbReference type="GO" id="GO:0016788">
    <property type="term" value="F:hydrolase activity, acting on ester bonds"/>
    <property type="evidence" value="ECO:0007669"/>
    <property type="project" value="InterPro"/>
</dbReference>
<evidence type="ECO:0000313" key="6">
    <source>
        <dbReference type="EMBL" id="KAA0048115.1"/>
    </source>
</evidence>
<accession>A0A5A7U378</accession>
<gene>
    <name evidence="6" type="ORF">E6C27_scaffold385G001940</name>
</gene>
<dbReference type="Gene3D" id="3.40.50.1110">
    <property type="entry name" value="SGNH hydrolase"/>
    <property type="match status" value="1"/>
</dbReference>
<dbReference type="AlphaFoldDB" id="A0A5A7U378"/>
<organism evidence="6 7">
    <name type="scientific">Cucumis melo var. makuwa</name>
    <name type="common">Oriental melon</name>
    <dbReference type="NCBI Taxonomy" id="1194695"/>
    <lineage>
        <taxon>Eukaryota</taxon>
        <taxon>Viridiplantae</taxon>
        <taxon>Streptophyta</taxon>
        <taxon>Embryophyta</taxon>
        <taxon>Tracheophyta</taxon>
        <taxon>Spermatophyta</taxon>
        <taxon>Magnoliopsida</taxon>
        <taxon>eudicotyledons</taxon>
        <taxon>Gunneridae</taxon>
        <taxon>Pentapetalae</taxon>
        <taxon>rosids</taxon>
        <taxon>fabids</taxon>
        <taxon>Cucurbitales</taxon>
        <taxon>Cucurbitaceae</taxon>
        <taxon>Benincaseae</taxon>
        <taxon>Cucumis</taxon>
    </lineage>
</organism>
<evidence type="ECO:0000313" key="7">
    <source>
        <dbReference type="Proteomes" id="UP000321393"/>
    </source>
</evidence>
<dbReference type="InterPro" id="IPR035669">
    <property type="entry name" value="SGNH_plant_lipase-like"/>
</dbReference>
<name>A0A5A7U378_CUCMM</name>
<evidence type="ECO:0000256" key="1">
    <source>
        <dbReference type="ARBA" id="ARBA00008668"/>
    </source>
</evidence>
<keyword evidence="3" id="KW-0378">Hydrolase</keyword>
<comment type="similarity">
    <text evidence="1">Belongs to the 'GDSL' lipolytic enzyme family.</text>
</comment>